<sequence>MKIIHLANTGFLLKNTSQDKTILIDAVNTGKVYPFTSLPEPTLKDMIAGKHPFECIDLILFTHHHKDHFDAESTLKILESHPESAVFSTSKTYEILVDHSSCTSELKKRIYFGEVPLKKTLSFNINGISFYGTSLLHSGDQYKDVQNYCYTLDIDGDTIFHCGDAHHSVENYKNCGVAELNISIALLDFPYITLSSGRRVIQECIKPQKIHLMHLPLASEDKFEWLKAVEKSIEKFSDELPEIIL</sequence>
<protein>
    <submittedName>
        <fullName evidence="1">L-ascorbate metabolism protein UlaG, beta-lactamase superfamily</fullName>
    </submittedName>
</protein>
<gene>
    <name evidence="1" type="ORF">SAMN02746064_00467</name>
</gene>
<dbReference type="OrthoDB" id="9789133at2"/>
<dbReference type="EMBL" id="FQTU01000002">
    <property type="protein sequence ID" value="SHE42796.1"/>
    <property type="molecule type" value="Genomic_DNA"/>
</dbReference>
<dbReference type="InterPro" id="IPR050114">
    <property type="entry name" value="UPF0173_UPF0282_UlaG_hydrolase"/>
</dbReference>
<dbReference type="SUPFAM" id="SSF56281">
    <property type="entry name" value="Metallo-hydrolase/oxidoreductase"/>
    <property type="match status" value="1"/>
</dbReference>
<evidence type="ECO:0000313" key="2">
    <source>
        <dbReference type="Proteomes" id="UP000184251"/>
    </source>
</evidence>
<dbReference type="AlphaFoldDB" id="A0A1M4TEC2"/>
<proteinExistence type="predicted"/>
<dbReference type="RefSeq" id="WP_073269466.1">
    <property type="nucleotide sequence ID" value="NZ_FQTU01000002.1"/>
</dbReference>
<dbReference type="InterPro" id="IPR036866">
    <property type="entry name" value="RibonucZ/Hydroxyglut_hydro"/>
</dbReference>
<dbReference type="Gene3D" id="3.60.15.10">
    <property type="entry name" value="Ribonuclease Z/Hydroxyacylglutathione hydrolase-like"/>
    <property type="match status" value="1"/>
</dbReference>
<organism evidence="1 2">
    <name type="scientific">Alkalibacter saccharofermentans DSM 14828</name>
    <dbReference type="NCBI Taxonomy" id="1120975"/>
    <lineage>
        <taxon>Bacteria</taxon>
        <taxon>Bacillati</taxon>
        <taxon>Bacillota</taxon>
        <taxon>Clostridia</taxon>
        <taxon>Eubacteriales</taxon>
        <taxon>Eubacteriaceae</taxon>
        <taxon>Alkalibacter</taxon>
    </lineage>
</organism>
<reference evidence="1 2" key="1">
    <citation type="submission" date="2016-11" db="EMBL/GenBank/DDBJ databases">
        <authorList>
            <person name="Jaros S."/>
            <person name="Januszkiewicz K."/>
            <person name="Wedrychowicz H."/>
        </authorList>
    </citation>
    <scope>NUCLEOTIDE SEQUENCE [LARGE SCALE GENOMIC DNA]</scope>
    <source>
        <strain evidence="1 2">DSM 14828</strain>
    </source>
</reference>
<dbReference type="Pfam" id="PF13483">
    <property type="entry name" value="Lactamase_B_3"/>
    <property type="match status" value="1"/>
</dbReference>
<dbReference type="Proteomes" id="UP000184251">
    <property type="component" value="Unassembled WGS sequence"/>
</dbReference>
<accession>A0A1M4TEC2</accession>
<name>A0A1M4TEC2_9FIRM</name>
<keyword evidence="2" id="KW-1185">Reference proteome</keyword>
<dbReference type="STRING" id="1120975.SAMN02746064_00467"/>
<evidence type="ECO:0000313" key="1">
    <source>
        <dbReference type="EMBL" id="SHE42796.1"/>
    </source>
</evidence>
<dbReference type="PANTHER" id="PTHR43546">
    <property type="entry name" value="UPF0173 METAL-DEPENDENT HYDROLASE MJ1163-RELATED"/>
    <property type="match status" value="1"/>
</dbReference>